<keyword evidence="3" id="KW-1185">Reference proteome</keyword>
<evidence type="ECO:0000313" key="3">
    <source>
        <dbReference type="Proteomes" id="UP001602245"/>
    </source>
</evidence>
<feature type="region of interest" description="Disordered" evidence="1">
    <location>
        <begin position="132"/>
        <end position="155"/>
    </location>
</feature>
<sequence>MDVLVVSRARGEWVMWRVGRQRLAWRPARYESSWPSAPPGYSAQPYSALFSLLATIVVLPWRAVTNRWPVICYVTVPFNVETRMRRSRPMPRADADVVARRWAAYIERFDAPPPYPDDLRWRTREGIGFDLGPDVPADPEVTRGWHTADVPPDPN</sequence>
<evidence type="ECO:0000313" key="2">
    <source>
        <dbReference type="EMBL" id="MFF5288328.1"/>
    </source>
</evidence>
<reference evidence="2 3" key="1">
    <citation type="submission" date="2024-10" db="EMBL/GenBank/DDBJ databases">
        <title>The Natural Products Discovery Center: Release of the First 8490 Sequenced Strains for Exploring Actinobacteria Biosynthetic Diversity.</title>
        <authorList>
            <person name="Kalkreuter E."/>
            <person name="Kautsar S.A."/>
            <person name="Yang D."/>
            <person name="Bader C.D."/>
            <person name="Teijaro C.N."/>
            <person name="Fluegel L."/>
            <person name="Davis C.M."/>
            <person name="Simpson J.R."/>
            <person name="Lauterbach L."/>
            <person name="Steele A.D."/>
            <person name="Gui C."/>
            <person name="Meng S."/>
            <person name="Li G."/>
            <person name="Viehrig K."/>
            <person name="Ye F."/>
            <person name="Su P."/>
            <person name="Kiefer A.F."/>
            <person name="Nichols A."/>
            <person name="Cepeda A.J."/>
            <person name="Yan W."/>
            <person name="Fan B."/>
            <person name="Jiang Y."/>
            <person name="Adhikari A."/>
            <person name="Zheng C.-J."/>
            <person name="Schuster L."/>
            <person name="Cowan T.M."/>
            <person name="Smanski M.J."/>
            <person name="Chevrette M.G."/>
            <person name="De Carvalho L.P.S."/>
            <person name="Shen B."/>
        </authorList>
    </citation>
    <scope>NUCLEOTIDE SEQUENCE [LARGE SCALE GENOMIC DNA]</scope>
    <source>
        <strain evidence="2 3">NPDC000087</strain>
    </source>
</reference>
<gene>
    <name evidence="2" type="ORF">ACFY35_02750</name>
</gene>
<name>A0ABW6W4V4_9ACTN</name>
<protein>
    <submittedName>
        <fullName evidence="2">Uncharacterized protein</fullName>
    </submittedName>
</protein>
<proteinExistence type="predicted"/>
<organism evidence="2 3">
    <name type="scientific">Paractinoplanes globisporus</name>
    <dbReference type="NCBI Taxonomy" id="113565"/>
    <lineage>
        <taxon>Bacteria</taxon>
        <taxon>Bacillati</taxon>
        <taxon>Actinomycetota</taxon>
        <taxon>Actinomycetes</taxon>
        <taxon>Micromonosporales</taxon>
        <taxon>Micromonosporaceae</taxon>
        <taxon>Paractinoplanes</taxon>
    </lineage>
</organism>
<dbReference type="EMBL" id="JBIAZU010000001">
    <property type="protein sequence ID" value="MFF5288328.1"/>
    <property type="molecule type" value="Genomic_DNA"/>
</dbReference>
<accession>A0ABW6W4V4</accession>
<dbReference type="RefSeq" id="WP_020511335.1">
    <property type="nucleotide sequence ID" value="NZ_JBIAZU010000001.1"/>
</dbReference>
<comment type="caution">
    <text evidence="2">The sequence shown here is derived from an EMBL/GenBank/DDBJ whole genome shotgun (WGS) entry which is preliminary data.</text>
</comment>
<evidence type="ECO:0000256" key="1">
    <source>
        <dbReference type="SAM" id="MobiDB-lite"/>
    </source>
</evidence>
<dbReference type="Proteomes" id="UP001602245">
    <property type="component" value="Unassembled WGS sequence"/>
</dbReference>